<evidence type="ECO:0000256" key="7">
    <source>
        <dbReference type="RuleBase" id="RU003880"/>
    </source>
</evidence>
<organism evidence="10 11">
    <name type="scientific">Carboxydothermus islandicus</name>
    <dbReference type="NCBI Taxonomy" id="661089"/>
    <lineage>
        <taxon>Bacteria</taxon>
        <taxon>Bacillati</taxon>
        <taxon>Bacillota</taxon>
        <taxon>Clostridia</taxon>
        <taxon>Thermoanaerobacterales</taxon>
        <taxon>Thermoanaerobacteraceae</taxon>
        <taxon>Carboxydothermus</taxon>
    </lineage>
</organism>
<dbReference type="InterPro" id="IPR005982">
    <property type="entry name" value="Thioredox_Rdtase"/>
</dbReference>
<dbReference type="AlphaFoldDB" id="A0A1L8D4E3"/>
<keyword evidence="2 7" id="KW-0285">Flavoprotein</keyword>
<dbReference type="InterPro" id="IPR036188">
    <property type="entry name" value="FAD/NAD-bd_sf"/>
</dbReference>
<dbReference type="EMBL" id="BDJL01000125">
    <property type="protein sequence ID" value="GAV26038.1"/>
    <property type="molecule type" value="Genomic_DNA"/>
</dbReference>
<proteinExistence type="inferred from homology"/>
<evidence type="ECO:0000256" key="6">
    <source>
        <dbReference type="ARBA" id="ARBA00023284"/>
    </source>
</evidence>
<dbReference type="GO" id="GO:0005737">
    <property type="term" value="C:cytoplasm"/>
    <property type="evidence" value="ECO:0007669"/>
    <property type="project" value="InterPro"/>
</dbReference>
<dbReference type="EC" id="1.8.1.9" evidence="7"/>
<dbReference type="NCBIfam" id="TIGR01292">
    <property type="entry name" value="TRX_reduct"/>
    <property type="match status" value="1"/>
</dbReference>
<comment type="catalytic activity">
    <reaction evidence="7">
        <text>[thioredoxin]-dithiol + NADP(+) = [thioredoxin]-disulfide + NADPH + H(+)</text>
        <dbReference type="Rhea" id="RHEA:20345"/>
        <dbReference type="Rhea" id="RHEA-COMP:10698"/>
        <dbReference type="Rhea" id="RHEA-COMP:10700"/>
        <dbReference type="ChEBI" id="CHEBI:15378"/>
        <dbReference type="ChEBI" id="CHEBI:29950"/>
        <dbReference type="ChEBI" id="CHEBI:50058"/>
        <dbReference type="ChEBI" id="CHEBI:57783"/>
        <dbReference type="ChEBI" id="CHEBI:58349"/>
        <dbReference type="EC" id="1.8.1.9"/>
    </reaction>
</comment>
<comment type="similarity">
    <text evidence="1 7">Belongs to the class-II pyridine nucleotide-disulfide oxidoreductase family.</text>
</comment>
<sequence>MERYDVIIIGAGPAGLSAALYSARSKLSTLYIEKLSTGGQAATTDEIENYPGFAHGISGPELTAQMEEQAKRFGAKKLLAEVKGIELSGADRIVKTTKGDFIAKVVIIASGAAPKLLGCPGELEFRARGVSYCATCDAAFYEGANVMVVGGGDSAVEEACYLTKFANKVTLVHRRDTLRATKVLQERAFANEKLEILWNTVVEEIIGTDVVEKVRLKNVVTAEVFEREIDGIFIYVGLKPNTEFVKGLVNMDEQGYIITDENMRTNIPGIYAAGDVRQKLLRQVVTAAADGAIAAYHAEKYIEECTG</sequence>
<feature type="domain" description="FAD/NAD(P)-binding" evidence="9">
    <location>
        <begin position="4"/>
        <end position="291"/>
    </location>
</feature>
<evidence type="ECO:0000256" key="4">
    <source>
        <dbReference type="ARBA" id="ARBA00023002"/>
    </source>
</evidence>
<dbReference type="RefSeq" id="WP_075866218.1">
    <property type="nucleotide sequence ID" value="NZ_BDJL01000125.1"/>
</dbReference>
<reference evidence="11" key="1">
    <citation type="submission" date="2016-12" db="EMBL/GenBank/DDBJ databases">
        <title>Draft Genome Sequences od Carboxydothermus pertinax and islandicus, Hydrogenogenic Carboxydotrophic Bacteria.</title>
        <authorList>
            <person name="Fukuyama Y."/>
            <person name="Ohmae K."/>
            <person name="Yoneda Y."/>
            <person name="Yoshida T."/>
            <person name="Sako Y."/>
        </authorList>
    </citation>
    <scope>NUCLEOTIDE SEQUENCE [LARGE SCALE GENOMIC DNA]</scope>
    <source>
        <strain evidence="11">SET</strain>
    </source>
</reference>
<dbReference type="PROSITE" id="PS00573">
    <property type="entry name" value="PYRIDINE_REDOX_2"/>
    <property type="match status" value="1"/>
</dbReference>
<dbReference type="GO" id="GO:0004791">
    <property type="term" value="F:thioredoxin-disulfide reductase (NADPH) activity"/>
    <property type="evidence" value="ECO:0007669"/>
    <property type="project" value="UniProtKB-UniRule"/>
</dbReference>
<gene>
    <name evidence="10" type="ORF">ciss_19710</name>
</gene>
<evidence type="ECO:0000259" key="9">
    <source>
        <dbReference type="Pfam" id="PF07992"/>
    </source>
</evidence>
<evidence type="ECO:0000256" key="5">
    <source>
        <dbReference type="ARBA" id="ARBA00023157"/>
    </source>
</evidence>
<dbReference type="PRINTS" id="PR00469">
    <property type="entry name" value="PNDRDTASEII"/>
</dbReference>
<keyword evidence="3 7" id="KW-0274">FAD</keyword>
<accession>A0A1L8D4E3</accession>
<comment type="caution">
    <text evidence="10">The sequence shown here is derived from an EMBL/GenBank/DDBJ whole genome shotgun (WGS) entry which is preliminary data.</text>
</comment>
<dbReference type="InterPro" id="IPR023753">
    <property type="entry name" value="FAD/NAD-binding_dom"/>
</dbReference>
<dbReference type="OrthoDB" id="9806179at2"/>
<dbReference type="SUPFAM" id="SSF51905">
    <property type="entry name" value="FAD/NAD(P)-binding domain"/>
    <property type="match status" value="1"/>
</dbReference>
<dbReference type="PRINTS" id="PR00368">
    <property type="entry name" value="FADPNR"/>
</dbReference>
<dbReference type="InterPro" id="IPR050097">
    <property type="entry name" value="Ferredoxin-NADP_redctase_2"/>
</dbReference>
<dbReference type="Proteomes" id="UP000187338">
    <property type="component" value="Unassembled WGS sequence"/>
</dbReference>
<keyword evidence="5" id="KW-1015">Disulfide bond</keyword>
<protein>
    <recommendedName>
        <fullName evidence="7">Thioredoxin reductase</fullName>
        <ecNumber evidence="7">1.8.1.9</ecNumber>
    </recommendedName>
</protein>
<evidence type="ECO:0000313" key="10">
    <source>
        <dbReference type="EMBL" id="GAV26038.1"/>
    </source>
</evidence>
<dbReference type="Pfam" id="PF07992">
    <property type="entry name" value="Pyr_redox_2"/>
    <property type="match status" value="1"/>
</dbReference>
<comment type="cofactor">
    <cofactor evidence="8">
        <name>FAD</name>
        <dbReference type="ChEBI" id="CHEBI:57692"/>
    </cofactor>
    <text evidence="8">Binds 1 FAD per subunit.</text>
</comment>
<evidence type="ECO:0000256" key="1">
    <source>
        <dbReference type="ARBA" id="ARBA00009333"/>
    </source>
</evidence>
<evidence type="ECO:0000313" key="11">
    <source>
        <dbReference type="Proteomes" id="UP000187338"/>
    </source>
</evidence>
<comment type="subunit">
    <text evidence="7">Homodimer.</text>
</comment>
<dbReference type="GO" id="GO:0019430">
    <property type="term" value="P:removal of superoxide radicals"/>
    <property type="evidence" value="ECO:0007669"/>
    <property type="project" value="UniProtKB-UniRule"/>
</dbReference>
<dbReference type="InterPro" id="IPR008255">
    <property type="entry name" value="Pyr_nucl-diS_OxRdtase_2_AS"/>
</dbReference>
<dbReference type="Gene3D" id="3.50.50.60">
    <property type="entry name" value="FAD/NAD(P)-binding domain"/>
    <property type="match status" value="2"/>
</dbReference>
<dbReference type="STRING" id="661089.ciss_19710"/>
<evidence type="ECO:0000256" key="3">
    <source>
        <dbReference type="ARBA" id="ARBA00022827"/>
    </source>
</evidence>
<keyword evidence="4 7" id="KW-0560">Oxidoreductase</keyword>
<evidence type="ECO:0000256" key="8">
    <source>
        <dbReference type="RuleBase" id="RU003881"/>
    </source>
</evidence>
<name>A0A1L8D4E3_9THEO</name>
<evidence type="ECO:0000256" key="2">
    <source>
        <dbReference type="ARBA" id="ARBA00022630"/>
    </source>
</evidence>
<dbReference type="PANTHER" id="PTHR48105">
    <property type="entry name" value="THIOREDOXIN REDUCTASE 1-RELATED-RELATED"/>
    <property type="match status" value="1"/>
</dbReference>
<keyword evidence="11" id="KW-1185">Reference proteome</keyword>
<keyword evidence="8" id="KW-0521">NADP</keyword>
<keyword evidence="6 7" id="KW-0676">Redox-active center</keyword>